<reference evidence="4 5" key="1">
    <citation type="submission" date="2007-03" db="EMBL/GenBank/DDBJ databases">
        <authorList>
            <person name="Fulton L."/>
            <person name="Clifton S."/>
            <person name="Fulton B."/>
            <person name="Xu J."/>
            <person name="Minx P."/>
            <person name="Pepin K.H."/>
            <person name="Johnson M."/>
            <person name="Thiruvilangam P."/>
            <person name="Bhonagiri V."/>
            <person name="Nash W.E."/>
            <person name="Mardis E.R."/>
            <person name="Wilson R.K."/>
        </authorList>
    </citation>
    <scope>NUCLEOTIDE SEQUENCE [LARGE SCALE GENOMIC DNA]</scope>
    <source>
        <strain evidence="4 5">ATCC 27756</strain>
    </source>
</reference>
<dbReference type="Gene3D" id="1.10.150.20">
    <property type="entry name" value="5' to 3' exonuclease, C-terminal subdomain"/>
    <property type="match status" value="1"/>
</dbReference>
<dbReference type="Pfam" id="PF11799">
    <property type="entry name" value="IMS_C"/>
    <property type="match status" value="1"/>
</dbReference>
<evidence type="ECO:0000256" key="2">
    <source>
        <dbReference type="HAMAP-Rule" id="MF_01113"/>
    </source>
</evidence>
<evidence type="ECO:0000313" key="4">
    <source>
        <dbReference type="EMBL" id="EDK25174.1"/>
    </source>
</evidence>
<dbReference type="EC" id="2.7.7.7" evidence="2"/>
<dbReference type="Gene3D" id="3.30.1490.100">
    <property type="entry name" value="DNA polymerase, Y-family, little finger domain"/>
    <property type="match status" value="1"/>
</dbReference>
<dbReference type="GO" id="GO:0003684">
    <property type="term" value="F:damaged DNA binding"/>
    <property type="evidence" value="ECO:0007669"/>
    <property type="project" value="InterPro"/>
</dbReference>
<dbReference type="HAMAP" id="MF_01113">
    <property type="entry name" value="DNApol_IV"/>
    <property type="match status" value="1"/>
</dbReference>
<reference evidence="4 5" key="2">
    <citation type="submission" date="2007-04" db="EMBL/GenBank/DDBJ databases">
        <title>Draft genome sequence of Ruminococcus torques (ATCC 27756).</title>
        <authorList>
            <person name="Sudarsanam P."/>
            <person name="Ley R."/>
            <person name="Guruge J."/>
            <person name="Turnbaugh P.J."/>
            <person name="Mahowald M."/>
            <person name="Liep D."/>
            <person name="Gordon J."/>
        </authorList>
    </citation>
    <scope>NUCLEOTIDE SEQUENCE [LARGE SCALE GENOMIC DNA]</scope>
    <source>
        <strain evidence="4 5">ATCC 27756</strain>
    </source>
</reference>
<sequence>MQKSEKKRVCMKPVCERMAQVTPIIFHIDVNSAYLSWTAVEQLKNGAKVDIREIPAIIGGDQTSRHGVVLAKSTFAKKYGIRTGEPVANAFRKCPNLVMYPPDHRMYREKSRQMMEYLKTFTKEIEQVSVDECYMDFTKIAARYSSPIDGALEIKEGIKKKFGFTVNVGISTNKLLAKMASDFEKPDRIHTLFPEEIEVKMWPLPIKDLYMAGKSSVQVLKKLEINTIGALAQADPDLISLHLKSHGRMLWEFANGIGTSTVQSEPEEAKGIGNSTTLREDARTMEEVCPVFEELAQSVGRRLKKAGKKAGMVSAEIKYYDFRTLSHQMQLEKPSNESDIICKAAVNLFREVWTGEPVRLLGIRTSKLSDENEPEQLTIFDMKPEAEPDEKHKRLRKAMDELNKKYGEGAVIKASLMPKKK</sequence>
<keyword evidence="2" id="KW-0548">Nucleotidyltransferase</keyword>
<accession>A5KIM1</accession>
<evidence type="ECO:0000313" key="5">
    <source>
        <dbReference type="Proteomes" id="UP000003577"/>
    </source>
</evidence>
<feature type="active site" evidence="2">
    <location>
        <position position="132"/>
    </location>
</feature>
<dbReference type="CDD" id="cd03586">
    <property type="entry name" value="PolY_Pol_IV_kappa"/>
    <property type="match status" value="1"/>
</dbReference>
<keyword evidence="2" id="KW-0239">DNA-directed DNA polymerase</keyword>
<comment type="subunit">
    <text evidence="2">Monomer.</text>
</comment>
<evidence type="ECO:0000256" key="1">
    <source>
        <dbReference type="ARBA" id="ARBA00010945"/>
    </source>
</evidence>
<dbReference type="GO" id="GO:0042276">
    <property type="term" value="P:error-prone translesion synthesis"/>
    <property type="evidence" value="ECO:0007669"/>
    <property type="project" value="TreeGrafter"/>
</dbReference>
<dbReference type="GO" id="GO:0003887">
    <property type="term" value="F:DNA-directed DNA polymerase activity"/>
    <property type="evidence" value="ECO:0007669"/>
    <property type="project" value="UniProtKB-UniRule"/>
</dbReference>
<dbReference type="InterPro" id="IPR036775">
    <property type="entry name" value="DNA_pol_Y-fam_lit_finger_sf"/>
</dbReference>
<dbReference type="InterPro" id="IPR001126">
    <property type="entry name" value="UmuC"/>
</dbReference>
<dbReference type="InterPro" id="IPR050116">
    <property type="entry name" value="DNA_polymerase-Y"/>
</dbReference>
<proteinExistence type="inferred from homology"/>
<dbReference type="InterPro" id="IPR043502">
    <property type="entry name" value="DNA/RNA_pol_sf"/>
</dbReference>
<protein>
    <recommendedName>
        <fullName evidence="2">DNA polymerase IV</fullName>
        <shortName evidence="2">Pol IV</shortName>
        <ecNumber evidence="2">2.7.7.7</ecNumber>
    </recommendedName>
</protein>
<dbReference type="InterPro" id="IPR043128">
    <property type="entry name" value="Rev_trsase/Diguanyl_cyclase"/>
</dbReference>
<keyword evidence="2" id="KW-0963">Cytoplasm</keyword>
<name>A5KIM1_9FIRM</name>
<organism evidence="4 5">
    <name type="scientific">[Ruminococcus] torques ATCC 27756</name>
    <dbReference type="NCBI Taxonomy" id="411460"/>
    <lineage>
        <taxon>Bacteria</taxon>
        <taxon>Bacillati</taxon>
        <taxon>Bacillota</taxon>
        <taxon>Clostridia</taxon>
        <taxon>Lachnospirales</taxon>
        <taxon>Lachnospiraceae</taxon>
        <taxon>Mediterraneibacter</taxon>
    </lineage>
</organism>
<keyword evidence="2" id="KW-0808">Transferase</keyword>
<dbReference type="PROSITE" id="PS50173">
    <property type="entry name" value="UMUC"/>
    <property type="match status" value="1"/>
</dbReference>
<keyword evidence="2" id="KW-0238">DNA-binding</keyword>
<feature type="site" description="Substrate discrimination" evidence="2">
    <location>
        <position position="34"/>
    </location>
</feature>
<dbReference type="GO" id="GO:0006281">
    <property type="term" value="P:DNA repair"/>
    <property type="evidence" value="ECO:0007669"/>
    <property type="project" value="UniProtKB-UniRule"/>
</dbReference>
<dbReference type="PANTHER" id="PTHR11076">
    <property type="entry name" value="DNA REPAIR POLYMERASE UMUC / TRANSFERASE FAMILY MEMBER"/>
    <property type="match status" value="1"/>
</dbReference>
<keyword evidence="2" id="KW-0515">Mutator protein</keyword>
<dbReference type="GO" id="GO:0009432">
    <property type="term" value="P:SOS response"/>
    <property type="evidence" value="ECO:0007669"/>
    <property type="project" value="TreeGrafter"/>
</dbReference>
<keyword evidence="2" id="KW-0479">Metal-binding</keyword>
<keyword evidence="2" id="KW-0460">Magnesium</keyword>
<feature type="domain" description="UmuC" evidence="3">
    <location>
        <begin position="25"/>
        <end position="213"/>
    </location>
</feature>
<comment type="similarity">
    <text evidence="1 2">Belongs to the DNA polymerase type-Y family.</text>
</comment>
<dbReference type="AlphaFoldDB" id="A5KIM1"/>
<comment type="function">
    <text evidence="2">Poorly processive, error-prone DNA polymerase involved in untargeted mutagenesis. Copies undamaged DNA at stalled replication forks, which arise in vivo from mismatched or misaligned primer ends. These misaligned primers can be extended by PolIV. Exhibits no 3'-5' exonuclease (proofreading) activity. May be involved in translesional synthesis, in conjunction with the beta clamp from PolIII.</text>
</comment>
<keyword evidence="2" id="KW-0227">DNA damage</keyword>
<gene>
    <name evidence="2" type="primary">dinB</name>
    <name evidence="4" type="ORF">RUMTOR_00066</name>
</gene>
<dbReference type="SUPFAM" id="SSF56672">
    <property type="entry name" value="DNA/RNA polymerases"/>
    <property type="match status" value="1"/>
</dbReference>
<dbReference type="GO" id="GO:0000287">
    <property type="term" value="F:magnesium ion binding"/>
    <property type="evidence" value="ECO:0007669"/>
    <property type="project" value="UniProtKB-UniRule"/>
</dbReference>
<comment type="subcellular location">
    <subcellularLocation>
        <location evidence="2">Cytoplasm</location>
    </subcellularLocation>
</comment>
<dbReference type="HOGENOM" id="CLU_012348_1_1_9"/>
<dbReference type="InterPro" id="IPR022880">
    <property type="entry name" value="DNApol_IV"/>
</dbReference>
<dbReference type="PaxDb" id="411460-RUMTOR_00066"/>
<dbReference type="Gene3D" id="3.40.1170.60">
    <property type="match status" value="1"/>
</dbReference>
<dbReference type="GO" id="GO:0006261">
    <property type="term" value="P:DNA-templated DNA replication"/>
    <property type="evidence" value="ECO:0007669"/>
    <property type="project" value="UniProtKB-UniRule"/>
</dbReference>
<comment type="cofactor">
    <cofactor evidence="2">
        <name>Mg(2+)</name>
        <dbReference type="ChEBI" id="CHEBI:18420"/>
    </cofactor>
    <text evidence="2">Binds 2 magnesium ions per subunit.</text>
</comment>
<dbReference type="Pfam" id="PF00817">
    <property type="entry name" value="IMS"/>
    <property type="match status" value="1"/>
</dbReference>
<feature type="binding site" evidence="2">
    <location>
        <position position="131"/>
    </location>
    <ligand>
        <name>Mg(2+)</name>
        <dbReference type="ChEBI" id="CHEBI:18420"/>
    </ligand>
</feature>
<dbReference type="PANTHER" id="PTHR11076:SF33">
    <property type="entry name" value="DNA POLYMERASE KAPPA"/>
    <property type="match status" value="1"/>
</dbReference>
<dbReference type="GO" id="GO:0005829">
    <property type="term" value="C:cytosol"/>
    <property type="evidence" value="ECO:0007669"/>
    <property type="project" value="TreeGrafter"/>
</dbReference>
<comment type="caution">
    <text evidence="4">The sequence shown here is derived from an EMBL/GenBank/DDBJ whole genome shotgun (WGS) entry which is preliminary data.</text>
</comment>
<dbReference type="InterPro" id="IPR017961">
    <property type="entry name" value="DNA_pol_Y-fam_little_finger"/>
</dbReference>
<feature type="binding site" evidence="2">
    <location>
        <position position="29"/>
    </location>
    <ligand>
        <name>Mg(2+)</name>
        <dbReference type="ChEBI" id="CHEBI:18420"/>
    </ligand>
</feature>
<keyword evidence="2" id="KW-0235">DNA replication</keyword>
<dbReference type="SUPFAM" id="SSF100879">
    <property type="entry name" value="Lesion bypass DNA polymerase (Y-family), little finger domain"/>
    <property type="match status" value="1"/>
</dbReference>
<dbReference type="EMBL" id="AAVP02000001">
    <property type="protein sequence ID" value="EDK25174.1"/>
    <property type="molecule type" value="Genomic_DNA"/>
</dbReference>
<comment type="catalytic activity">
    <reaction evidence="2">
        <text>DNA(n) + a 2'-deoxyribonucleoside 5'-triphosphate = DNA(n+1) + diphosphate</text>
        <dbReference type="Rhea" id="RHEA:22508"/>
        <dbReference type="Rhea" id="RHEA-COMP:17339"/>
        <dbReference type="Rhea" id="RHEA-COMP:17340"/>
        <dbReference type="ChEBI" id="CHEBI:33019"/>
        <dbReference type="ChEBI" id="CHEBI:61560"/>
        <dbReference type="ChEBI" id="CHEBI:173112"/>
        <dbReference type="EC" id="2.7.7.7"/>
    </reaction>
</comment>
<dbReference type="Gene3D" id="3.30.70.270">
    <property type="match status" value="1"/>
</dbReference>
<dbReference type="Proteomes" id="UP000003577">
    <property type="component" value="Unassembled WGS sequence"/>
</dbReference>
<evidence type="ECO:0000259" key="3">
    <source>
        <dbReference type="PROSITE" id="PS50173"/>
    </source>
</evidence>
<keyword evidence="2" id="KW-0234">DNA repair</keyword>